<feature type="region of interest" description="Disordered" evidence="1">
    <location>
        <begin position="213"/>
        <end position="250"/>
    </location>
</feature>
<sequence>PSPSGPRVDARRALRDSLATGGAPVELPATAPTESELRCCLLVDVSGSVLDTVDRATLLSVADALSGAARDSRVFLFDTELADVTDAFDRADGDPAAALRAASVEWGGGTLIGDALATLRREHPHAVDRRTVVVVVSDGLDVGDPDLLDDGITWLADRASAVVWLNPLAVSPSFEPRSRGMAACEPYVDALFGFAGPADLSAAARQLERRGLDGAVGYRHDPRRRPGDADPPHSGEMTGGSTDTGGGGSA</sequence>
<dbReference type="InterPro" id="IPR008912">
    <property type="entry name" value="Uncharacterised_CoxE"/>
</dbReference>
<keyword evidence="3" id="KW-1185">Reference proteome</keyword>
<feature type="compositionally biased region" description="Basic and acidic residues" evidence="1">
    <location>
        <begin position="213"/>
        <end position="233"/>
    </location>
</feature>
<comment type="caution">
    <text evidence="2">The sequence shown here is derived from an EMBL/GenBank/DDBJ whole genome shotgun (WGS) entry which is preliminary data.</text>
</comment>
<dbReference type="AlphaFoldDB" id="A0A6B0SWN9"/>
<dbReference type="InterPro" id="IPR036465">
    <property type="entry name" value="vWFA_dom_sf"/>
</dbReference>
<dbReference type="Proteomes" id="UP000437065">
    <property type="component" value="Unassembled WGS sequence"/>
</dbReference>
<dbReference type="PANTHER" id="PTHR39338">
    <property type="entry name" value="BLL5662 PROTEIN-RELATED"/>
    <property type="match status" value="1"/>
</dbReference>
<proteinExistence type="predicted"/>
<protein>
    <submittedName>
        <fullName evidence="2">VWA domain-containing protein</fullName>
    </submittedName>
</protein>
<dbReference type="SUPFAM" id="SSF53300">
    <property type="entry name" value="vWA-like"/>
    <property type="match status" value="1"/>
</dbReference>
<dbReference type="Gene3D" id="3.40.50.410">
    <property type="entry name" value="von Willebrand factor, type A domain"/>
    <property type="match status" value="1"/>
</dbReference>
<evidence type="ECO:0000313" key="2">
    <source>
        <dbReference type="EMBL" id="MXR41043.1"/>
    </source>
</evidence>
<dbReference type="CDD" id="cd00198">
    <property type="entry name" value="vWFA"/>
    <property type="match status" value="1"/>
</dbReference>
<gene>
    <name evidence="2" type="ORF">GRX01_06780</name>
</gene>
<accession>A0A6B0SWN9</accession>
<dbReference type="RefSeq" id="WP_159664820.1">
    <property type="nucleotide sequence ID" value="NZ_WUUS01000004.1"/>
</dbReference>
<evidence type="ECO:0000256" key="1">
    <source>
        <dbReference type="SAM" id="MobiDB-lite"/>
    </source>
</evidence>
<dbReference type="Pfam" id="PF05762">
    <property type="entry name" value="VWA_CoxE"/>
    <property type="match status" value="1"/>
</dbReference>
<organism evidence="2 3">
    <name type="scientific">Halobaculum saliterrae</name>
    <dbReference type="NCBI Taxonomy" id="2073113"/>
    <lineage>
        <taxon>Archaea</taxon>
        <taxon>Methanobacteriati</taxon>
        <taxon>Methanobacteriota</taxon>
        <taxon>Stenosarchaea group</taxon>
        <taxon>Halobacteria</taxon>
        <taxon>Halobacteriales</taxon>
        <taxon>Haloferacaceae</taxon>
        <taxon>Halobaculum</taxon>
    </lineage>
</organism>
<feature type="non-terminal residue" evidence="2">
    <location>
        <position position="1"/>
    </location>
</feature>
<dbReference type="EMBL" id="WUUS01000004">
    <property type="protein sequence ID" value="MXR41043.1"/>
    <property type="molecule type" value="Genomic_DNA"/>
</dbReference>
<reference evidence="2 3" key="1">
    <citation type="submission" date="2019-12" db="EMBL/GenBank/DDBJ databases">
        <title>Isolation and characterization of three novel carbon monoxide-oxidizing members of Halobacteria from salione crusts and soils.</title>
        <authorList>
            <person name="Myers M.R."/>
            <person name="King G.M."/>
        </authorList>
    </citation>
    <scope>NUCLEOTIDE SEQUENCE [LARGE SCALE GENOMIC DNA]</scope>
    <source>
        <strain evidence="2 3">WSA2</strain>
    </source>
</reference>
<evidence type="ECO:0000313" key="3">
    <source>
        <dbReference type="Proteomes" id="UP000437065"/>
    </source>
</evidence>
<dbReference type="PANTHER" id="PTHR39338:SF6">
    <property type="entry name" value="BLL5662 PROTEIN"/>
    <property type="match status" value="1"/>
</dbReference>
<dbReference type="OrthoDB" id="205257at2157"/>
<name>A0A6B0SWN9_9EURY</name>